<feature type="domain" description="Mon2 C-terminal" evidence="1">
    <location>
        <begin position="139"/>
        <end position="323"/>
    </location>
</feature>
<evidence type="ECO:0000259" key="1">
    <source>
        <dbReference type="Pfam" id="PF16206"/>
    </source>
</evidence>
<protein>
    <submittedName>
        <fullName evidence="5">Mon2_C domain-containing protein</fullName>
    </submittedName>
</protein>
<accession>A0A0N4UHK7</accession>
<dbReference type="Pfam" id="PF16206">
    <property type="entry name" value="Mon2_C"/>
    <property type="match status" value="4"/>
</dbReference>
<dbReference type="Proteomes" id="UP000274756">
    <property type="component" value="Unassembled WGS sequence"/>
</dbReference>
<name>A0A0N4UHK7_DRAME</name>
<feature type="domain" description="Mon2 C-terminal" evidence="1">
    <location>
        <begin position="378"/>
        <end position="603"/>
    </location>
</feature>
<reference evidence="2 4" key="2">
    <citation type="submission" date="2018-11" db="EMBL/GenBank/DDBJ databases">
        <authorList>
            <consortium name="Pathogen Informatics"/>
        </authorList>
    </citation>
    <scope>NUCLEOTIDE SEQUENCE [LARGE SCALE GENOMIC DNA]</scope>
</reference>
<feature type="domain" description="Mon2 C-terminal" evidence="1">
    <location>
        <begin position="609"/>
        <end position="838"/>
    </location>
</feature>
<gene>
    <name evidence="2" type="ORF">DME_LOCUS1594</name>
</gene>
<dbReference type="STRING" id="318479.A0A0N4UHK7"/>
<feature type="domain" description="Mon2 C-terminal" evidence="1">
    <location>
        <begin position="81"/>
        <end position="129"/>
    </location>
</feature>
<dbReference type="AlphaFoldDB" id="A0A0N4UHK7"/>
<dbReference type="OrthoDB" id="294853at2759"/>
<dbReference type="WBParaSite" id="DME_0000704201-mRNA-1">
    <property type="protein sequence ID" value="DME_0000704201-mRNA-1"/>
    <property type="gene ID" value="DME_0000704201"/>
</dbReference>
<keyword evidence="4" id="KW-1185">Reference proteome</keyword>
<evidence type="ECO:0000313" key="4">
    <source>
        <dbReference type="Proteomes" id="UP000274756"/>
    </source>
</evidence>
<evidence type="ECO:0000313" key="5">
    <source>
        <dbReference type="WBParaSite" id="DME_0000704201-mRNA-1"/>
    </source>
</evidence>
<evidence type="ECO:0000313" key="3">
    <source>
        <dbReference type="Proteomes" id="UP000038040"/>
    </source>
</evidence>
<sequence length="844" mass="96334">MRKRQQLILVPLLTVCEIEYADVRRKQSDCLLKILQSFGQQLAADQWLIVIQIVASLVNGKFSFDDSLIKLSYETITLIVTDFLEILPFDSLQALVEADAKYGAQQCELNISLSALGQLWTISDFIHRRRLKLSSDECETVWLVLYNCISELCVDSRPPVRKSACQTLLQTIAAHGLALSPSTWKHMVWKILFPMLDKVRILARNASTKRSDSCMLGASNMLIHHSRDTESKQWAETSVLTLNAVVKVFNCQRKILLTMGNYSHSFLFLLINGFWHSSDDFSAVWSNLMQYIEYLVGSSNSEVSLAATKSFQVIIIIMDLNKSSCASNLMTSDELPLLPDSLWLLSWQACFQFLKIFFLVWIRIAQSLLQSLSDDLKVESSSSLKMDPQKKANEVNKENIPGAQHFAIILFIFPYVFENIRKSIVVEDLKEKGILHILKFIINGSLFFEQSPFILPNTLDLTPVQEGVLNCCRVMYQEMLQSNSKLRSALPDLIRLLIDFTLLCIRLPNRECFAYLENNIHFNIQNIIPFAEQSLRTLVEFYANIAHYQEIIESIVLVDIVKCLAQPMQMKYRCASQNSWRYAASAFIAISRLGIPVARQNGNKSQTPLNVDERKRHEFIDCQFIELIRMEILPYVNILPFEFVQQIIDLLNRGSISSADSYDVLALDNYVQRVDLSRICFDALLSLSRCEEPDIISNVNPSFKTEVLLDEKDSVKRNLQSSFNTIVHKSSPSHLGSSAINSLLTRCKQVLISFIRDEQSAGHMRLPQERLIEMVSVLNAISTLIDTINKRSNIMDSEFFTQLINLYPILADCIRSSRTDLQVEQALVTALKSYQKLLLLQIKH</sequence>
<organism evidence="3 5">
    <name type="scientific">Dracunculus medinensis</name>
    <name type="common">Guinea worm</name>
    <dbReference type="NCBI Taxonomy" id="318479"/>
    <lineage>
        <taxon>Eukaryota</taxon>
        <taxon>Metazoa</taxon>
        <taxon>Ecdysozoa</taxon>
        <taxon>Nematoda</taxon>
        <taxon>Chromadorea</taxon>
        <taxon>Rhabditida</taxon>
        <taxon>Spirurina</taxon>
        <taxon>Dracunculoidea</taxon>
        <taxon>Dracunculidae</taxon>
        <taxon>Dracunculus</taxon>
    </lineage>
</organism>
<evidence type="ECO:0000313" key="2">
    <source>
        <dbReference type="EMBL" id="VDN51621.1"/>
    </source>
</evidence>
<dbReference type="EMBL" id="UYYG01000025">
    <property type="protein sequence ID" value="VDN51621.1"/>
    <property type="molecule type" value="Genomic_DNA"/>
</dbReference>
<reference evidence="5" key="1">
    <citation type="submission" date="2017-02" db="UniProtKB">
        <authorList>
            <consortium name="WormBaseParasite"/>
        </authorList>
    </citation>
    <scope>IDENTIFICATION</scope>
</reference>
<proteinExistence type="predicted"/>
<dbReference type="Proteomes" id="UP000038040">
    <property type="component" value="Unplaced"/>
</dbReference>
<dbReference type="InterPro" id="IPR032817">
    <property type="entry name" value="Mon2_C"/>
</dbReference>